<dbReference type="Gene3D" id="3.40.30.10">
    <property type="entry name" value="Glutaredoxin"/>
    <property type="match status" value="1"/>
</dbReference>
<gene>
    <name evidence="3" type="ordered locus">glr4372</name>
</gene>
<dbReference type="GO" id="GO:0005737">
    <property type="term" value="C:cytoplasm"/>
    <property type="evidence" value="ECO:0000318"/>
    <property type="project" value="GO_Central"/>
</dbReference>
<dbReference type="InterPro" id="IPR036282">
    <property type="entry name" value="Glutathione-S-Trfase_C_sf"/>
</dbReference>
<accession>Q7ND64</accession>
<dbReference type="SFLD" id="SFLDG01151">
    <property type="entry name" value="Main.2:_Nu-like"/>
    <property type="match status" value="1"/>
</dbReference>
<dbReference type="SFLD" id="SFLDG00358">
    <property type="entry name" value="Main_(cytGST)"/>
    <property type="match status" value="1"/>
</dbReference>
<dbReference type="InterPro" id="IPR004046">
    <property type="entry name" value="GST_C"/>
</dbReference>
<name>Q7ND64_GLOVI</name>
<evidence type="ECO:0000313" key="3">
    <source>
        <dbReference type="EMBL" id="BAC92313.1"/>
    </source>
</evidence>
<reference evidence="3 4" key="1">
    <citation type="journal article" date="2003" name="DNA Res.">
        <title>Complete genome structure of Gloeobacter violaceus PCC 7421, a cyanobacterium that lacks thylakoids.</title>
        <authorList>
            <person name="Nakamura Y."/>
            <person name="Kaneko T."/>
            <person name="Sato S."/>
            <person name="Mimuro M."/>
            <person name="Miyashita H."/>
            <person name="Tsuchiya T."/>
            <person name="Sasamoto S."/>
            <person name="Watanabe A."/>
            <person name="Kawashima K."/>
            <person name="Kishida Y."/>
            <person name="Kiyokawa C."/>
            <person name="Kohara M."/>
            <person name="Matsumoto M."/>
            <person name="Matsuno A."/>
            <person name="Nakazaki N."/>
            <person name="Shimpo S."/>
            <person name="Takeuchi C."/>
            <person name="Yamada M."/>
            <person name="Tabata S."/>
        </authorList>
    </citation>
    <scope>NUCLEOTIDE SEQUENCE [LARGE SCALE GENOMIC DNA]</scope>
    <source>
        <strain evidence="4">ATCC 29082 / PCC 7421</strain>
    </source>
</reference>
<dbReference type="SFLD" id="SFLDG01150">
    <property type="entry name" value="Main.1:_Beta-like"/>
    <property type="match status" value="1"/>
</dbReference>
<dbReference type="KEGG" id="gvi:glr4372"/>
<proteinExistence type="predicted"/>
<dbReference type="SUPFAM" id="SSF52833">
    <property type="entry name" value="Thioredoxin-like"/>
    <property type="match status" value="1"/>
</dbReference>
<organism evidence="3 4">
    <name type="scientific">Gloeobacter violaceus (strain ATCC 29082 / PCC 7421)</name>
    <dbReference type="NCBI Taxonomy" id="251221"/>
    <lineage>
        <taxon>Bacteria</taxon>
        <taxon>Bacillati</taxon>
        <taxon>Cyanobacteriota</taxon>
        <taxon>Cyanophyceae</taxon>
        <taxon>Gloeobacterales</taxon>
        <taxon>Gloeobacteraceae</taxon>
        <taxon>Gloeobacter</taxon>
    </lineage>
</organism>
<evidence type="ECO:0000259" key="2">
    <source>
        <dbReference type="PROSITE" id="PS50405"/>
    </source>
</evidence>
<dbReference type="Pfam" id="PF00043">
    <property type="entry name" value="GST_C"/>
    <property type="match status" value="1"/>
</dbReference>
<dbReference type="PANTHER" id="PTHR44051:SF8">
    <property type="entry name" value="GLUTATHIONE S-TRANSFERASE GSTA"/>
    <property type="match status" value="1"/>
</dbReference>
<dbReference type="OrthoDB" id="465590at2"/>
<dbReference type="RefSeq" id="WP_011144355.1">
    <property type="nucleotide sequence ID" value="NC_005125.1"/>
</dbReference>
<dbReference type="Proteomes" id="UP000000557">
    <property type="component" value="Chromosome"/>
</dbReference>
<dbReference type="SUPFAM" id="SSF47616">
    <property type="entry name" value="GST C-terminal domain-like"/>
    <property type="match status" value="1"/>
</dbReference>
<feature type="domain" description="GST N-terminal" evidence="1">
    <location>
        <begin position="1"/>
        <end position="82"/>
    </location>
</feature>
<dbReference type="InterPro" id="IPR010987">
    <property type="entry name" value="Glutathione-S-Trfase_C-like"/>
</dbReference>
<dbReference type="Pfam" id="PF13409">
    <property type="entry name" value="GST_N_2"/>
    <property type="match status" value="1"/>
</dbReference>
<dbReference type="InterPro" id="IPR004045">
    <property type="entry name" value="Glutathione_S-Trfase_N"/>
</dbReference>
<dbReference type="CDD" id="cd03048">
    <property type="entry name" value="GST_N_Ure2p_like"/>
    <property type="match status" value="1"/>
</dbReference>
<dbReference type="HOGENOM" id="CLU_011226_14_4_3"/>
<dbReference type="PANTHER" id="PTHR44051">
    <property type="entry name" value="GLUTATHIONE S-TRANSFERASE-RELATED"/>
    <property type="match status" value="1"/>
</dbReference>
<evidence type="ECO:0000259" key="1">
    <source>
        <dbReference type="PROSITE" id="PS50404"/>
    </source>
</evidence>
<reference evidence="3 4" key="2">
    <citation type="journal article" date="2003" name="DNA Res.">
        <title>Complete genome structure of Gloeobacter violaceus PCC 7421, a cyanobacterium that lacks thylakoids (supplement).</title>
        <authorList>
            <person name="Nakamura Y."/>
            <person name="Kaneko T."/>
            <person name="Sato S."/>
            <person name="Mimuro M."/>
            <person name="Miyashita H."/>
            <person name="Tsuchiya T."/>
            <person name="Sasamoto S."/>
            <person name="Watanabe A."/>
            <person name="Kawashima K."/>
            <person name="Kishida Y."/>
            <person name="Kiyokawa C."/>
            <person name="Kohara M."/>
            <person name="Matsumoto M."/>
            <person name="Matsuno A."/>
            <person name="Nakazaki N."/>
            <person name="Shimpo S."/>
            <person name="Takeuchi C."/>
            <person name="Yamada M."/>
            <person name="Tabata S."/>
        </authorList>
    </citation>
    <scope>NUCLEOTIDE SEQUENCE [LARGE SCALE GENOMIC DNA]</scope>
    <source>
        <strain evidence="4">ATCC 29082 / PCC 7421</strain>
    </source>
</reference>
<dbReference type="PATRIC" id="fig|251221.4.peg.4401"/>
<dbReference type="SFLD" id="SFLDS00019">
    <property type="entry name" value="Glutathione_Transferase_(cytos"/>
    <property type="match status" value="1"/>
</dbReference>
<dbReference type="AlphaFoldDB" id="Q7ND64"/>
<dbReference type="GO" id="GO:0004364">
    <property type="term" value="F:glutathione transferase activity"/>
    <property type="evidence" value="ECO:0000318"/>
    <property type="project" value="GO_Central"/>
</dbReference>
<dbReference type="Gene3D" id="1.20.1050.10">
    <property type="match status" value="1"/>
</dbReference>
<keyword evidence="4" id="KW-1185">Reference proteome</keyword>
<dbReference type="PhylomeDB" id="Q7ND64"/>
<dbReference type="CDD" id="cd10291">
    <property type="entry name" value="GST_C_YfcG_like"/>
    <property type="match status" value="1"/>
</dbReference>
<dbReference type="eggNOG" id="COG0625">
    <property type="taxonomic scope" value="Bacteria"/>
</dbReference>
<dbReference type="EMBL" id="BA000045">
    <property type="protein sequence ID" value="BAC92313.1"/>
    <property type="molecule type" value="Genomic_DNA"/>
</dbReference>
<protein>
    <submittedName>
        <fullName evidence="3">Glr4372 protein</fullName>
    </submittedName>
</protein>
<dbReference type="STRING" id="251221.gene:10761891"/>
<dbReference type="InParanoid" id="Q7ND64"/>
<feature type="domain" description="GST C-terminal" evidence="2">
    <location>
        <begin position="85"/>
        <end position="203"/>
    </location>
</feature>
<evidence type="ECO:0000313" key="4">
    <source>
        <dbReference type="Proteomes" id="UP000000557"/>
    </source>
</evidence>
<dbReference type="InterPro" id="IPR040079">
    <property type="entry name" value="Glutathione_S-Trfase"/>
</dbReference>
<dbReference type="InterPro" id="IPR036249">
    <property type="entry name" value="Thioredoxin-like_sf"/>
</dbReference>
<dbReference type="EnsemblBacteria" id="BAC92313">
    <property type="protein sequence ID" value="BAC92313"/>
    <property type="gene ID" value="BAC92313"/>
</dbReference>
<dbReference type="PROSITE" id="PS50405">
    <property type="entry name" value="GST_CTER"/>
    <property type="match status" value="1"/>
</dbReference>
<dbReference type="PROSITE" id="PS50404">
    <property type="entry name" value="GST_NTER"/>
    <property type="match status" value="1"/>
</dbReference>
<sequence>MIDLYTFTTPNGRKVSVMLEEVGLPYTVHVVDISSGDQHREEYLAINPNGKIPAIIDHDTGLTIFESGAILIYLAEKTGKLLPSEPAARYAALQWLMWQMGGVGPMFGQLNHFKRFADEHVPYAIDRYFRESIRLYRVLNRQLSRNLYVAGREYTIADVAIFPWVQIHAFQGIILEDFPAVEVWFERLKARPAVQRGMQVPAP</sequence>